<sequence length="554" mass="63336">MNKTVSINLGGLFFHIDEDAYQKLNNYFDAIRRSLSPDGKDEIMSDIEGRIAELLSDKMKNDKQVVGTKEIDEIISVMGEPEDYRLDDEEPVKEKKTQSHTTYEYIRTRKFYRDEDNSIIAGVCAGLAHYFRIDPLWIRILFIVSPFISFGTSIIIYILLWVLIPKAITTTEKLEMRGEPINISNIEKKVKEEINVITEKLQKVDYDRVGNNIRSGADKVGNALGSIISAVFKAVGKVIGAFITVFSALTLGGLIVMLIILLFSSSIEGTLWYPYINSVNYTHLPIWTGALAAFFVLAIPCFTIFLAGLKILVTNLKPISSTAGYVLAAIWVISLSACIYLAMYETSQLSNQGKDYEKHTLEVDKNEVLNVKFRFSNYYAKDIYYNDDYRFVQDTLGNPLIYSNKIRFYVMETDEEMPYVQIEKLANGHTLAEASKTASRIKYHFSVEGNTLNLDNYLLYSVEDKYKIQRVEIILYLPEGMMFQPDKTVRDYDCTNNNFFDLWYDDETHLYMMEKNAVKCIDCIEPTDEAVIGEQGDESAFEEPEDIETDTINQ</sequence>
<proteinExistence type="predicted"/>
<dbReference type="InterPro" id="IPR054321">
    <property type="entry name" value="PspC-rel_TM"/>
</dbReference>
<feature type="transmembrane region" description="Helical" evidence="7">
    <location>
        <begin position="136"/>
        <end position="164"/>
    </location>
</feature>
<keyword evidence="3 7" id="KW-0812">Transmembrane</keyword>
<feature type="region of interest" description="Disordered" evidence="6">
    <location>
        <begin position="535"/>
        <end position="554"/>
    </location>
</feature>
<keyword evidence="12" id="KW-1185">Reference proteome</keyword>
<name>A0ABW8YX28_9FLAO</name>
<evidence type="ECO:0000256" key="7">
    <source>
        <dbReference type="SAM" id="Phobius"/>
    </source>
</evidence>
<comment type="caution">
    <text evidence="11">The sequence shown here is derived from an EMBL/GenBank/DDBJ whole genome shotgun (WGS) entry which is preliminary data.</text>
</comment>
<organism evidence="11 12">
    <name type="scientific">Flavobacterium rhizosphaerae</name>
    <dbReference type="NCBI Taxonomy" id="3163298"/>
    <lineage>
        <taxon>Bacteria</taxon>
        <taxon>Pseudomonadati</taxon>
        <taxon>Bacteroidota</taxon>
        <taxon>Flavobacteriia</taxon>
        <taxon>Flavobacteriales</taxon>
        <taxon>Flavobacteriaceae</taxon>
        <taxon>Flavobacterium</taxon>
    </lineage>
</organism>
<evidence type="ECO:0000256" key="5">
    <source>
        <dbReference type="ARBA" id="ARBA00023136"/>
    </source>
</evidence>
<accession>A0ABW8YX28</accession>
<feature type="domain" description="PspC-related transmembrane region" evidence="9">
    <location>
        <begin position="207"/>
        <end position="344"/>
    </location>
</feature>
<keyword evidence="4 7" id="KW-1133">Transmembrane helix</keyword>
<evidence type="ECO:0000256" key="1">
    <source>
        <dbReference type="ARBA" id="ARBA00004162"/>
    </source>
</evidence>
<gene>
    <name evidence="11" type="ORF">ABS766_04740</name>
</gene>
<dbReference type="PANTHER" id="PTHR33885:SF3">
    <property type="entry name" value="PHAGE SHOCK PROTEIN C"/>
    <property type="match status" value="1"/>
</dbReference>
<dbReference type="EMBL" id="JBELPZ010000003">
    <property type="protein sequence ID" value="MFL9843721.1"/>
    <property type="molecule type" value="Genomic_DNA"/>
</dbReference>
<keyword evidence="2" id="KW-1003">Cell membrane</keyword>
<feature type="transmembrane region" description="Helical" evidence="7">
    <location>
        <begin position="238"/>
        <end position="264"/>
    </location>
</feature>
<keyword evidence="5 7" id="KW-0472">Membrane</keyword>
<dbReference type="Pfam" id="PF22744">
    <property type="entry name" value="Toast-rack_PspC-Cterm"/>
    <property type="match status" value="1"/>
</dbReference>
<evidence type="ECO:0000256" key="2">
    <source>
        <dbReference type="ARBA" id="ARBA00022475"/>
    </source>
</evidence>
<dbReference type="InterPro" id="IPR054319">
    <property type="entry name" value="PspC-rel_ToastRack"/>
</dbReference>
<feature type="domain" description="PspC-related ToastRack" evidence="10">
    <location>
        <begin position="392"/>
        <end position="525"/>
    </location>
</feature>
<feature type="domain" description="Phage shock protein PspC N-terminal" evidence="8">
    <location>
        <begin position="109"/>
        <end position="167"/>
    </location>
</feature>
<protein>
    <submittedName>
        <fullName evidence="11">PspC domain-containing protein</fullName>
    </submittedName>
</protein>
<evidence type="ECO:0000313" key="12">
    <source>
        <dbReference type="Proteomes" id="UP001629156"/>
    </source>
</evidence>
<feature type="transmembrane region" description="Helical" evidence="7">
    <location>
        <begin position="284"/>
        <end position="313"/>
    </location>
</feature>
<dbReference type="Proteomes" id="UP001629156">
    <property type="component" value="Unassembled WGS sequence"/>
</dbReference>
<evidence type="ECO:0000259" key="10">
    <source>
        <dbReference type="Pfam" id="PF22744"/>
    </source>
</evidence>
<comment type="subcellular location">
    <subcellularLocation>
        <location evidence="1">Cell membrane</location>
        <topology evidence="1">Single-pass membrane protein</topology>
    </subcellularLocation>
</comment>
<evidence type="ECO:0000256" key="6">
    <source>
        <dbReference type="SAM" id="MobiDB-lite"/>
    </source>
</evidence>
<dbReference type="InterPro" id="IPR052027">
    <property type="entry name" value="PspC"/>
</dbReference>
<evidence type="ECO:0000256" key="3">
    <source>
        <dbReference type="ARBA" id="ARBA00022692"/>
    </source>
</evidence>
<evidence type="ECO:0000259" key="8">
    <source>
        <dbReference type="Pfam" id="PF04024"/>
    </source>
</evidence>
<feature type="transmembrane region" description="Helical" evidence="7">
    <location>
        <begin position="325"/>
        <end position="344"/>
    </location>
</feature>
<evidence type="ECO:0000256" key="4">
    <source>
        <dbReference type="ARBA" id="ARBA00022989"/>
    </source>
</evidence>
<evidence type="ECO:0000313" key="11">
    <source>
        <dbReference type="EMBL" id="MFL9843721.1"/>
    </source>
</evidence>
<dbReference type="Pfam" id="PF04024">
    <property type="entry name" value="PspC"/>
    <property type="match status" value="1"/>
</dbReference>
<dbReference type="Pfam" id="PF22571">
    <property type="entry name" value="LiaI-LiaF-TM_PspC"/>
    <property type="match status" value="1"/>
</dbReference>
<reference evidence="11 12" key="1">
    <citation type="submission" date="2024-06" db="EMBL/GenBank/DDBJ databases">
        <authorList>
            <person name="Kaempfer P."/>
            <person name="Viver T."/>
        </authorList>
    </citation>
    <scope>NUCLEOTIDE SEQUENCE [LARGE SCALE GENOMIC DNA]</scope>
    <source>
        <strain evidence="11 12">ST-119</strain>
    </source>
</reference>
<dbReference type="PANTHER" id="PTHR33885">
    <property type="entry name" value="PHAGE SHOCK PROTEIN C"/>
    <property type="match status" value="1"/>
</dbReference>
<dbReference type="InterPro" id="IPR007168">
    <property type="entry name" value="Phageshock_PspC_N"/>
</dbReference>
<dbReference type="RefSeq" id="WP_408083974.1">
    <property type="nucleotide sequence ID" value="NZ_JBELPZ010000003.1"/>
</dbReference>
<evidence type="ECO:0000259" key="9">
    <source>
        <dbReference type="Pfam" id="PF22571"/>
    </source>
</evidence>